<organism evidence="1 2">
    <name type="scientific">Pelagibacter ubique</name>
    <dbReference type="NCBI Taxonomy" id="198252"/>
    <lineage>
        <taxon>Bacteria</taxon>
        <taxon>Pseudomonadati</taxon>
        <taxon>Pseudomonadota</taxon>
        <taxon>Alphaproteobacteria</taxon>
        <taxon>Candidatus Pelagibacterales</taxon>
        <taxon>Candidatus Pelagibacteraceae</taxon>
        <taxon>Candidatus Pelagibacter</taxon>
    </lineage>
</organism>
<gene>
    <name evidence="1" type="ORF">VP91_00006140</name>
</gene>
<name>A0ABX1T1K7_PELUQ</name>
<evidence type="ECO:0000313" key="2">
    <source>
        <dbReference type="Proteomes" id="UP001166004"/>
    </source>
</evidence>
<comment type="caution">
    <text evidence="1">The sequence shown here is derived from an EMBL/GenBank/DDBJ whole genome shotgun (WGS) entry which is preliminary data.</text>
</comment>
<proteinExistence type="predicted"/>
<dbReference type="EMBL" id="LANA01000001">
    <property type="protein sequence ID" value="NMN67471.1"/>
    <property type="molecule type" value="Genomic_DNA"/>
</dbReference>
<evidence type="ECO:0000313" key="1">
    <source>
        <dbReference type="EMBL" id="NMN67471.1"/>
    </source>
</evidence>
<sequence>MNNIKKLKDIILDLKEVSEVEHIKSIESSVTTSWGEEVWDHEKISRDILQNARDGVVSAKMDIDQIKITTDNDQIKVYAPNEYSLEKLYYIGSSKSEQESMIGSHGEGVKKCLSDMARMGIYNPIMISGDKCLVVSVGAEVPGTDGLRALVYNYFKINKLKGNYFIINTLDKKLKKAFEFGLRNFFYSNNPLIGEVLHSYNDITIYKSITKDGFGFYKGLKRVDIKGIPVIISIDKSYAALEKKVKIDRDRQAFDSKLQSTFYSIFARSGFYYAEMKNNPAIKYILKSSKEIWPKGHLLLSAIASSTYGRLKDDKSLKDLFGNDYISESKFTYSREITYHDWFSTRTQNYIRNRDSKQKKSNKIMLPSYFNNFGVLSSLESFIRSKANAEKRIKNKKTKELSPKEQKAINFCFEAAKGVSPSFAKLFNNEEDEDESLYKLNFKKIFCKELLGEIKNNSDYNSKTVYLHADLFSQSFGKIFSTFLHELSHATGNGDGSREFSDCLTYLISACIDNNAVVRRYSKQWSKYSN</sequence>
<dbReference type="Proteomes" id="UP001166004">
    <property type="component" value="Unassembled WGS sequence"/>
</dbReference>
<reference evidence="1 2" key="1">
    <citation type="submission" date="2019-07" db="EMBL/GenBank/DDBJ databases">
        <title>SAR11 Genome Evolution.</title>
        <authorList>
            <person name="Giovannoni S."/>
        </authorList>
    </citation>
    <scope>NUCLEOTIDE SEQUENCE [LARGE SCALE GENOMIC DNA]</scope>
    <source>
        <strain evidence="1 2">HTCC9565</strain>
    </source>
</reference>
<protein>
    <submittedName>
        <fullName evidence="1">Uncharacterized protein</fullName>
    </submittedName>
</protein>
<keyword evidence="2" id="KW-1185">Reference proteome</keyword>
<accession>A0ABX1T1K7</accession>
<dbReference type="RefSeq" id="WP_169035965.1">
    <property type="nucleotide sequence ID" value="NZ_LANA01000001.1"/>
</dbReference>